<organism evidence="2 3">
    <name type="scientific">Dyadobacter koreensis</name>
    <dbReference type="NCBI Taxonomy" id="408657"/>
    <lineage>
        <taxon>Bacteria</taxon>
        <taxon>Pseudomonadati</taxon>
        <taxon>Bacteroidota</taxon>
        <taxon>Cytophagia</taxon>
        <taxon>Cytophagales</taxon>
        <taxon>Spirosomataceae</taxon>
        <taxon>Dyadobacter</taxon>
    </lineage>
</organism>
<feature type="domain" description="ThuA-like" evidence="1">
    <location>
        <begin position="27"/>
        <end position="238"/>
    </location>
</feature>
<dbReference type="Pfam" id="PF06283">
    <property type="entry name" value="ThuA"/>
    <property type="match status" value="1"/>
</dbReference>
<dbReference type="PANTHER" id="PTHR40469">
    <property type="entry name" value="SECRETED GLYCOSYL HYDROLASE"/>
    <property type="match status" value="1"/>
</dbReference>
<dbReference type="InterPro" id="IPR029010">
    <property type="entry name" value="ThuA-like"/>
</dbReference>
<dbReference type="AlphaFoldDB" id="A0A1H6QXD6"/>
<proteinExistence type="predicted"/>
<sequence>MKKITILSLFLIFGLSFLCVAQKQKPRVLIFSKTVRYYHESIPAGIAAIIKMGEQNGFEVDTTENAAFFKEDSLKKYAAVIWLSTTGDVLSTAEQAHFERYIQSGGGYIGIHSASASEKEWDWFGKLTGAVFVNHPPDPVPGTINVTDRKDQSTKHLPQKWQWKDEWYNFNKRSSDVHVLFTADETTYKGGTEGAYHPLAWKHEFDGGRSFYTALGHLSEGYSDPLFQKHILEGIKYAIGKNQKLDYSKAKTAAP</sequence>
<dbReference type="SUPFAM" id="SSF52317">
    <property type="entry name" value="Class I glutamine amidotransferase-like"/>
    <property type="match status" value="1"/>
</dbReference>
<accession>A0A1H6QXD6</accession>
<gene>
    <name evidence="2" type="ORF">SAMN04487995_0875</name>
</gene>
<dbReference type="PANTHER" id="PTHR40469:SF2">
    <property type="entry name" value="GALACTOSE-BINDING DOMAIN-LIKE SUPERFAMILY PROTEIN"/>
    <property type="match status" value="1"/>
</dbReference>
<reference evidence="2 3" key="1">
    <citation type="submission" date="2016-10" db="EMBL/GenBank/DDBJ databases">
        <authorList>
            <person name="de Groot N.N."/>
        </authorList>
    </citation>
    <scope>NUCLEOTIDE SEQUENCE [LARGE SCALE GENOMIC DNA]</scope>
    <source>
        <strain evidence="2 3">DSM 19938</strain>
    </source>
</reference>
<dbReference type="OrthoDB" id="9816308at2"/>
<evidence type="ECO:0000313" key="3">
    <source>
        <dbReference type="Proteomes" id="UP000199532"/>
    </source>
</evidence>
<protein>
    <submittedName>
        <fullName evidence="2">Trehalose utilisation</fullName>
    </submittedName>
</protein>
<dbReference type="EMBL" id="FNXY01000001">
    <property type="protein sequence ID" value="SEI45614.1"/>
    <property type="molecule type" value="Genomic_DNA"/>
</dbReference>
<keyword evidence="3" id="KW-1185">Reference proteome</keyword>
<evidence type="ECO:0000313" key="2">
    <source>
        <dbReference type="EMBL" id="SEI45614.1"/>
    </source>
</evidence>
<dbReference type="RefSeq" id="WP_090332320.1">
    <property type="nucleotide sequence ID" value="NZ_FNXY01000001.1"/>
</dbReference>
<name>A0A1H6QXD6_9BACT</name>
<dbReference type="Gene3D" id="3.40.50.880">
    <property type="match status" value="1"/>
</dbReference>
<evidence type="ECO:0000259" key="1">
    <source>
        <dbReference type="Pfam" id="PF06283"/>
    </source>
</evidence>
<dbReference type="InterPro" id="IPR029062">
    <property type="entry name" value="Class_I_gatase-like"/>
</dbReference>
<dbReference type="Proteomes" id="UP000199532">
    <property type="component" value="Unassembled WGS sequence"/>
</dbReference>
<dbReference type="STRING" id="408657.SAMN04487995_0875"/>